<dbReference type="SUPFAM" id="SSF140741">
    <property type="entry name" value="RUN domain-like"/>
    <property type="match status" value="2"/>
</dbReference>
<dbReference type="SMART" id="SM00799">
    <property type="entry name" value="DENN"/>
    <property type="match status" value="1"/>
</dbReference>
<evidence type="ECO:0000256" key="2">
    <source>
        <dbReference type="ARBA" id="ARBA00006664"/>
    </source>
</evidence>
<comment type="subcellular location">
    <subcellularLocation>
        <location evidence="1">Membrane</location>
    </subcellularLocation>
</comment>
<dbReference type="Pfam" id="PF02141">
    <property type="entry name" value="DENN"/>
    <property type="match status" value="1"/>
</dbReference>
<dbReference type="SMART" id="SM00800">
    <property type="entry name" value="uDENN"/>
    <property type="match status" value="1"/>
</dbReference>
<dbReference type="Gene3D" id="1.20.58.900">
    <property type="match status" value="3"/>
</dbReference>
<dbReference type="Pfam" id="PF02759">
    <property type="entry name" value="RUN"/>
    <property type="match status" value="2"/>
</dbReference>
<dbReference type="InterPro" id="IPR001024">
    <property type="entry name" value="PLAT/LH2_dom"/>
</dbReference>
<evidence type="ECO:0000313" key="10">
    <source>
        <dbReference type="Proteomes" id="UP001652625"/>
    </source>
</evidence>
<dbReference type="InterPro" id="IPR005112">
    <property type="entry name" value="dDENN_dom"/>
</dbReference>
<sequence length="1395" mass="160221">MSKKLLADSNHDRFADYFVICGLNEQEGLEPHQCSDSEDSLLTPFQLSYKPSILWHFPENDQTNLFEPDGIKVLCMPRGVYFRKSVRRTGTKFHSFLQTRENGTKIYGFVLTFFEKVINENIIIAMDTLFKMFDTELALVSKTDQPFHMNRPFNKRLSSSFNSFKKDDEQLFVSKSICIIMKKPFVRLARHCLENILQVGLYEEKSSLCVESYIYNVLYEIPVLPPGKTMRYISLNGDPIIVRNPQLNELPYFDYSMKEVLITLGLENLVDLFTCMLLEHQILLLSSDSHKLMLIAESLTTLFFPLLWQHVYVPVLPPFLLHYLDAPVPFIMGLCYETEDEKDRLDLPQEGSLCLLDIDNNSIHLPQEIPELPVRNELIAELESITNLYNIELRKGCLLLKNSLSNNGNLENDMCDEPNNSDISMNKSDKSVEYYLNQNSDYFKNYSKLSISRTSSLVIGKPKSHPNVKFMSGNWSGDIIPIQHVESKSSSLLSKESTESKKSINPRLAAMMAVIERVGLEAPNVIISNNESENASITDSLSNKDGEHVWGSRSITCKRTQQHEDEINIIVREIFVNCFTHILVDYEHFVILPQQTKEEWLVDRDQMQNFDKAAFLSDQSQAHLPFMTLFVETQGFASLIDMKIMALWEDCDPRLAYFDKRIDKLKVKLGLIRSPTYEKCTTISSAIEAYIKSCSQIDHNAVQPHPLKAPLQREKKLGYFPLPDKNCILESKKKSKKVNWKKQEKSQIQKEHIALNESLKTNLDGHKIKQKLAERVKKYMQESKSNEDTHETGATQRTLNVYAEKLLKECKMKTKRLVVLKLGQEAIELGHVGPNSIGIEENTLIASLCDLLERVWCHGVQLNQLDFDKESVKSKFVQRMRQSKSALWSHLLAFYQKECSKLAAIYGIANVESVPGEMKNLVNEANQKSFRSKSPANEDGAYFDQLTLKEARFEGVNKSPTTSLFQSREHQDLLTKVHFLNNLKTIIDMKEIKTDTGYARAWTRLALEKKTLAEELRILLDQKKILEARYKNYAFIRTEDEMEQFLIHLLSLNAVDFYCFTNGFSNTVMTYKFHVILGKHIGFATTANCWLNLTGSFGNTGTINIPKGEIEFRFKHKNLGILTALRIGHDNMGISPGWFVEYVIVSNEVTGHMYRFQCGRWLSKNEDDGSTERLLIASMQNHFSERKPTHKHNSSFGRTSPTNASSVRNCSPNQKLTASDIQEKMADAVNNIVKYFYKDSEENMTFLMCGEGGFCEAMKLVFLHGYKSTRLFSKKLFVWDYIKKVFDDYVYADDSNISANALQLRSSFCTIIQTIDTAQLAIGKEQKFELFICLGLRDRHLQSWLRLLNQSSVTLQMYEPWSFFLDTNRFSFLVGVLDSLTEFEIVLDQSVTRGV</sequence>
<dbReference type="InterPro" id="IPR004012">
    <property type="entry name" value="Run_dom"/>
</dbReference>
<organism evidence="10 11">
    <name type="scientific">Hydra vulgaris</name>
    <name type="common">Hydra</name>
    <name type="synonym">Hydra attenuata</name>
    <dbReference type="NCBI Taxonomy" id="6087"/>
    <lineage>
        <taxon>Eukaryota</taxon>
        <taxon>Metazoa</taxon>
        <taxon>Cnidaria</taxon>
        <taxon>Hydrozoa</taxon>
        <taxon>Hydroidolina</taxon>
        <taxon>Anthoathecata</taxon>
        <taxon>Aplanulata</taxon>
        <taxon>Hydridae</taxon>
        <taxon>Hydra</taxon>
    </lineage>
</organism>
<evidence type="ECO:0000259" key="8">
    <source>
        <dbReference type="PROSITE" id="PS50211"/>
    </source>
</evidence>
<dbReference type="Pfam" id="PF03456">
    <property type="entry name" value="uDENN"/>
    <property type="match status" value="1"/>
</dbReference>
<dbReference type="PANTHER" id="PTHR46070">
    <property type="entry name" value="PINSTRIPE, ISOFORM A"/>
    <property type="match status" value="1"/>
</dbReference>
<dbReference type="SUPFAM" id="SSF49723">
    <property type="entry name" value="Lipase/lipooxygenase domain (PLAT/LH2 domain)"/>
    <property type="match status" value="1"/>
</dbReference>
<dbReference type="SMART" id="SM00801">
    <property type="entry name" value="dDENN"/>
    <property type="match status" value="1"/>
</dbReference>
<dbReference type="Gene3D" id="2.60.60.20">
    <property type="entry name" value="PLAT/LH2 domain"/>
    <property type="match status" value="1"/>
</dbReference>
<dbReference type="Pfam" id="PF03455">
    <property type="entry name" value="dDENN"/>
    <property type="match status" value="1"/>
</dbReference>
<gene>
    <name evidence="11" type="primary">LOC100209470</name>
</gene>
<accession>A0ABM4D8X3</accession>
<dbReference type="PROSITE" id="PS50211">
    <property type="entry name" value="DENN"/>
    <property type="match status" value="1"/>
</dbReference>
<dbReference type="InterPro" id="IPR043153">
    <property type="entry name" value="DENN_C"/>
</dbReference>
<feature type="domain" description="RUN" evidence="9">
    <location>
        <begin position="1245"/>
        <end position="1392"/>
    </location>
</feature>
<feature type="region of interest" description="Disordered" evidence="6">
    <location>
        <begin position="1185"/>
        <end position="1210"/>
    </location>
</feature>
<dbReference type="GeneID" id="100209470"/>
<evidence type="ECO:0000256" key="6">
    <source>
        <dbReference type="SAM" id="MobiDB-lite"/>
    </source>
</evidence>
<protein>
    <submittedName>
        <fullName evidence="11">DENN domain-containing protein 5A isoform X2</fullName>
    </submittedName>
</protein>
<comment type="caution">
    <text evidence="5">Lacks conserved residue(s) required for the propagation of feature annotation.</text>
</comment>
<dbReference type="InterPro" id="IPR036392">
    <property type="entry name" value="PLAT/LH2_dom_sf"/>
</dbReference>
<feature type="domain" description="PLAT" evidence="7">
    <location>
        <begin position="1069"/>
        <end position="1176"/>
    </location>
</feature>
<dbReference type="Pfam" id="PF01477">
    <property type="entry name" value="PLAT"/>
    <property type="match status" value="1"/>
</dbReference>
<dbReference type="PROSITE" id="PS50826">
    <property type="entry name" value="RUN"/>
    <property type="match status" value="2"/>
</dbReference>
<dbReference type="Gene3D" id="3.30.450.200">
    <property type="match status" value="1"/>
</dbReference>
<dbReference type="CDD" id="cd17678">
    <property type="entry name" value="RUN2_DENND5"/>
    <property type="match status" value="1"/>
</dbReference>
<evidence type="ECO:0000313" key="11">
    <source>
        <dbReference type="RefSeq" id="XP_065670783.1"/>
    </source>
</evidence>
<dbReference type="RefSeq" id="XP_065670783.1">
    <property type="nucleotide sequence ID" value="XM_065814711.1"/>
</dbReference>
<dbReference type="PROSITE" id="PS50095">
    <property type="entry name" value="PLAT"/>
    <property type="match status" value="1"/>
</dbReference>
<keyword evidence="3" id="KW-0677">Repeat</keyword>
<evidence type="ECO:0000259" key="9">
    <source>
        <dbReference type="PROSITE" id="PS50826"/>
    </source>
</evidence>
<proteinExistence type="inferred from homology"/>
<evidence type="ECO:0000256" key="3">
    <source>
        <dbReference type="ARBA" id="ARBA00022737"/>
    </source>
</evidence>
<dbReference type="Gene3D" id="3.40.50.11500">
    <property type="match status" value="1"/>
</dbReference>
<feature type="domain" description="UDENN" evidence="8">
    <location>
        <begin position="35"/>
        <end position="650"/>
    </location>
</feature>
<dbReference type="Proteomes" id="UP001652625">
    <property type="component" value="Chromosome 12"/>
</dbReference>
<dbReference type="SMART" id="SM00593">
    <property type="entry name" value="RUN"/>
    <property type="match status" value="2"/>
</dbReference>
<keyword evidence="10" id="KW-1185">Reference proteome</keyword>
<comment type="similarity">
    <text evidence="2">Belongs to the RAB6IP1 family.</text>
</comment>
<evidence type="ECO:0000256" key="1">
    <source>
        <dbReference type="ARBA" id="ARBA00004370"/>
    </source>
</evidence>
<reference evidence="11" key="1">
    <citation type="submission" date="2025-08" db="UniProtKB">
        <authorList>
            <consortium name="RefSeq"/>
        </authorList>
    </citation>
    <scope>IDENTIFICATION</scope>
</reference>
<evidence type="ECO:0000256" key="5">
    <source>
        <dbReference type="PROSITE-ProRule" id="PRU00152"/>
    </source>
</evidence>
<dbReference type="InterPro" id="IPR005113">
    <property type="entry name" value="uDENN_dom"/>
</dbReference>
<evidence type="ECO:0000259" key="7">
    <source>
        <dbReference type="PROSITE" id="PS50095"/>
    </source>
</evidence>
<dbReference type="InterPro" id="IPR037516">
    <property type="entry name" value="Tripartite_DENN"/>
</dbReference>
<dbReference type="InterPro" id="IPR047278">
    <property type="entry name" value="DEN5A/B"/>
</dbReference>
<dbReference type="PANTHER" id="PTHR46070:SF1">
    <property type="entry name" value="PINSTRIPE, ISOFORM A"/>
    <property type="match status" value="1"/>
</dbReference>
<feature type="domain" description="RUN" evidence="9">
    <location>
        <begin position="839"/>
        <end position="1065"/>
    </location>
</feature>
<name>A0ABM4D8X3_HYDVU</name>
<feature type="compositionally biased region" description="Polar residues" evidence="6">
    <location>
        <begin position="1194"/>
        <end position="1210"/>
    </location>
</feature>
<evidence type="ECO:0000256" key="4">
    <source>
        <dbReference type="ARBA" id="ARBA00023136"/>
    </source>
</evidence>
<keyword evidence="4" id="KW-0472">Membrane</keyword>
<dbReference type="InterPro" id="IPR037213">
    <property type="entry name" value="Run_dom_sf"/>
</dbReference>
<dbReference type="InterPro" id="IPR001194">
    <property type="entry name" value="cDENN_dom"/>
</dbReference>